<evidence type="ECO:0000313" key="4">
    <source>
        <dbReference type="Proteomes" id="UP001217417"/>
    </source>
</evidence>
<accession>A0AAD7QTN4</accession>
<organism evidence="3 4">
    <name type="scientific">Lipomyces tetrasporus</name>
    <dbReference type="NCBI Taxonomy" id="54092"/>
    <lineage>
        <taxon>Eukaryota</taxon>
        <taxon>Fungi</taxon>
        <taxon>Dikarya</taxon>
        <taxon>Ascomycota</taxon>
        <taxon>Saccharomycotina</taxon>
        <taxon>Lipomycetes</taxon>
        <taxon>Lipomycetales</taxon>
        <taxon>Lipomycetaceae</taxon>
        <taxon>Lipomyces</taxon>
    </lineage>
</organism>
<comment type="caution">
    <text evidence="3">The sequence shown here is derived from an EMBL/GenBank/DDBJ whole genome shotgun (WGS) entry which is preliminary data.</text>
</comment>
<proteinExistence type="inferred from homology"/>
<evidence type="ECO:0000256" key="2">
    <source>
        <dbReference type="SAM" id="MobiDB-lite"/>
    </source>
</evidence>
<feature type="compositionally biased region" description="Polar residues" evidence="2">
    <location>
        <begin position="88"/>
        <end position="99"/>
    </location>
</feature>
<reference evidence="3" key="1">
    <citation type="submission" date="2023-03" db="EMBL/GenBank/DDBJ databases">
        <title>Near-Complete genome sequence of Lipomyces tetrasporous NRRL Y-64009, an oleaginous yeast capable of growing on lignocellulosic hydrolysates.</title>
        <authorList>
            <consortium name="Lawrence Berkeley National Laboratory"/>
            <person name="Jagtap S.S."/>
            <person name="Liu J.-J."/>
            <person name="Walukiewicz H.E."/>
            <person name="Pangilinan J."/>
            <person name="Lipzen A."/>
            <person name="Ahrendt S."/>
            <person name="Koriabine M."/>
            <person name="Cobaugh K."/>
            <person name="Salamov A."/>
            <person name="Yoshinaga Y."/>
            <person name="Ng V."/>
            <person name="Daum C."/>
            <person name="Grigoriev I.V."/>
            <person name="Slininger P.J."/>
            <person name="Dien B.S."/>
            <person name="Jin Y.-S."/>
            <person name="Rao C.V."/>
        </authorList>
    </citation>
    <scope>NUCLEOTIDE SEQUENCE</scope>
    <source>
        <strain evidence="3">NRRL Y-64009</strain>
    </source>
</reference>
<dbReference type="GO" id="GO:0003714">
    <property type="term" value="F:transcription corepressor activity"/>
    <property type="evidence" value="ECO:0007669"/>
    <property type="project" value="InterPro"/>
</dbReference>
<dbReference type="Pfam" id="PF06825">
    <property type="entry name" value="HSBP1"/>
    <property type="match status" value="1"/>
</dbReference>
<dbReference type="Gene3D" id="1.20.5.430">
    <property type="match status" value="1"/>
</dbReference>
<dbReference type="EMBL" id="JARPMG010000004">
    <property type="protein sequence ID" value="KAJ8101175.1"/>
    <property type="molecule type" value="Genomic_DNA"/>
</dbReference>
<dbReference type="AlphaFoldDB" id="A0AAD7QTN4"/>
<dbReference type="Proteomes" id="UP001217417">
    <property type="component" value="Unassembled WGS sequence"/>
</dbReference>
<feature type="compositionally biased region" description="Polar residues" evidence="2">
    <location>
        <begin position="47"/>
        <end position="63"/>
    </location>
</feature>
<comment type="similarity">
    <text evidence="1">Belongs to the HSBP1 family.</text>
</comment>
<feature type="region of interest" description="Disordered" evidence="2">
    <location>
        <begin position="1"/>
        <end position="121"/>
    </location>
</feature>
<dbReference type="RefSeq" id="XP_056044625.1">
    <property type="nucleotide sequence ID" value="XM_056191735.1"/>
</dbReference>
<dbReference type="InterPro" id="IPR009643">
    <property type="entry name" value="HS1-bd"/>
</dbReference>
<protein>
    <submittedName>
        <fullName evidence="3">Uncharacterized protein</fullName>
    </submittedName>
</protein>
<gene>
    <name evidence="3" type="ORF">POJ06DRAFT_90282</name>
</gene>
<feature type="compositionally biased region" description="Polar residues" evidence="2">
    <location>
        <begin position="28"/>
        <end position="39"/>
    </location>
</feature>
<evidence type="ECO:0000256" key="1">
    <source>
        <dbReference type="ARBA" id="ARBA00006349"/>
    </source>
</evidence>
<feature type="compositionally biased region" description="Basic and acidic residues" evidence="2">
    <location>
        <begin position="1"/>
        <end position="14"/>
    </location>
</feature>
<sequence length="177" mass="19490">MNDDKLKNLEDDPRAAAGGSNPEELLLQRTSPSKSNQSDDAYEYATDGSNESNSGPANETTGDSVDRESVMLSDATRDESKLNDSSREMIQSENVSASLRSEPALKTQGGAGRGGKPRFKSRDRSIPVAVIQTDGLQVEIQRLIEELSGRFQNVAMDMTAKMDEMLRRIDDLERKLH</sequence>
<dbReference type="GeneID" id="80886901"/>
<keyword evidence="4" id="KW-1185">Reference proteome</keyword>
<evidence type="ECO:0000313" key="3">
    <source>
        <dbReference type="EMBL" id="KAJ8101175.1"/>
    </source>
</evidence>
<feature type="compositionally biased region" description="Basic and acidic residues" evidence="2">
    <location>
        <begin position="64"/>
        <end position="87"/>
    </location>
</feature>
<name>A0AAD7QTN4_9ASCO</name>